<proteinExistence type="predicted"/>
<protein>
    <submittedName>
        <fullName evidence="1">Uncharacterized protein</fullName>
    </submittedName>
</protein>
<accession>A0A564ZCY8</accession>
<organism evidence="1 2">
    <name type="scientific">Hymenolepis diminuta</name>
    <name type="common">Rat tapeworm</name>
    <dbReference type="NCBI Taxonomy" id="6216"/>
    <lineage>
        <taxon>Eukaryota</taxon>
        <taxon>Metazoa</taxon>
        <taxon>Spiralia</taxon>
        <taxon>Lophotrochozoa</taxon>
        <taxon>Platyhelminthes</taxon>
        <taxon>Cestoda</taxon>
        <taxon>Eucestoda</taxon>
        <taxon>Cyclophyllidea</taxon>
        <taxon>Hymenolepididae</taxon>
        <taxon>Hymenolepis</taxon>
    </lineage>
</organism>
<keyword evidence="2" id="KW-1185">Reference proteome</keyword>
<evidence type="ECO:0000313" key="1">
    <source>
        <dbReference type="EMBL" id="VUZ57239.1"/>
    </source>
</evidence>
<name>A0A564ZCY8_HYMDI</name>
<dbReference type="EMBL" id="CABIJS010000714">
    <property type="protein sequence ID" value="VUZ57239.1"/>
    <property type="molecule type" value="Genomic_DNA"/>
</dbReference>
<sequence>MICTDDNPRSSNYATSVCTSGQFPRKANFNEGLIDEEFKQQLYDIFLRHLSNSRNPQHHVILNPVEKVPCSFSNISFENKIEFTGWIAFFLVYVPRAFKRGVLTYLQRTVIKVGDKSLDEFIDSLRNQYSDSIVNDPLFQPLYKEWETYFNSL</sequence>
<reference evidence="1 2" key="1">
    <citation type="submission" date="2019-07" db="EMBL/GenBank/DDBJ databases">
        <authorList>
            <person name="Jastrzebski P J."/>
            <person name="Paukszto L."/>
            <person name="Jastrzebski P J."/>
        </authorList>
    </citation>
    <scope>NUCLEOTIDE SEQUENCE [LARGE SCALE GENOMIC DNA]</scope>
    <source>
        <strain evidence="1 2">WMS-il1</strain>
    </source>
</reference>
<gene>
    <name evidence="1" type="ORF">WMSIL1_LOCUS14737</name>
</gene>
<dbReference type="Proteomes" id="UP000321570">
    <property type="component" value="Unassembled WGS sequence"/>
</dbReference>
<evidence type="ECO:0000313" key="2">
    <source>
        <dbReference type="Proteomes" id="UP000321570"/>
    </source>
</evidence>
<dbReference type="AlphaFoldDB" id="A0A564ZCY8"/>